<evidence type="ECO:0000256" key="3">
    <source>
        <dbReference type="RuleBase" id="RU361183"/>
    </source>
</evidence>
<evidence type="ECO:0000313" key="5">
    <source>
        <dbReference type="Proteomes" id="UP000038045"/>
    </source>
</evidence>
<comment type="cofactor">
    <cofactor evidence="3">
        <name>Zn(2+)</name>
        <dbReference type="ChEBI" id="CHEBI:29105"/>
    </cofactor>
    <text evidence="3">Binds 1 zinc ion per subunit.</text>
</comment>
<organism evidence="5 6">
    <name type="scientific">Parastrongyloides trichosuri</name>
    <name type="common">Possum-specific nematode worm</name>
    <dbReference type="NCBI Taxonomy" id="131310"/>
    <lineage>
        <taxon>Eukaryota</taxon>
        <taxon>Metazoa</taxon>
        <taxon>Ecdysozoa</taxon>
        <taxon>Nematoda</taxon>
        <taxon>Chromadorea</taxon>
        <taxon>Rhabditida</taxon>
        <taxon>Tylenchina</taxon>
        <taxon>Panagrolaimomorpha</taxon>
        <taxon>Strongyloidoidea</taxon>
        <taxon>Strongyloididae</taxon>
        <taxon>Parastrongyloides</taxon>
    </lineage>
</organism>
<proteinExistence type="predicted"/>
<dbReference type="GO" id="GO:0006508">
    <property type="term" value="P:proteolysis"/>
    <property type="evidence" value="ECO:0007669"/>
    <property type="project" value="UniProtKB-KW"/>
</dbReference>
<dbReference type="SMART" id="SM00235">
    <property type="entry name" value="ZnMc"/>
    <property type="match status" value="1"/>
</dbReference>
<dbReference type="AlphaFoldDB" id="A0A0N4Z4X5"/>
<keyword evidence="3" id="KW-0479">Metal-binding</keyword>
<dbReference type="GO" id="GO:0004222">
    <property type="term" value="F:metalloendopeptidase activity"/>
    <property type="evidence" value="ECO:0007669"/>
    <property type="project" value="UniProtKB-UniRule"/>
</dbReference>
<dbReference type="PANTHER" id="PTHR10127:SF802">
    <property type="entry name" value="ZINC METALLOPROTEINASE NAS-10"/>
    <property type="match status" value="1"/>
</dbReference>
<dbReference type="InterPro" id="IPR024079">
    <property type="entry name" value="MetalloPept_cat_dom_sf"/>
</dbReference>
<feature type="signal peptide" evidence="3">
    <location>
        <begin position="1"/>
        <end position="21"/>
    </location>
</feature>
<dbReference type="Pfam" id="PF01400">
    <property type="entry name" value="Astacin"/>
    <property type="match status" value="1"/>
</dbReference>
<evidence type="ECO:0000256" key="1">
    <source>
        <dbReference type="ARBA" id="ARBA00023157"/>
    </source>
</evidence>
<evidence type="ECO:0000256" key="2">
    <source>
        <dbReference type="PROSITE-ProRule" id="PRU01211"/>
    </source>
</evidence>
<evidence type="ECO:0000259" key="4">
    <source>
        <dbReference type="PROSITE" id="PS51864"/>
    </source>
</evidence>
<accession>A0A0N4Z4X5</accession>
<keyword evidence="3" id="KW-0378">Hydrolase</keyword>
<feature type="chain" id="PRO_5005733214" description="Metalloendopeptidase" evidence="3">
    <location>
        <begin position="22"/>
        <end position="411"/>
    </location>
</feature>
<dbReference type="GO" id="GO:0008270">
    <property type="term" value="F:zinc ion binding"/>
    <property type="evidence" value="ECO:0007669"/>
    <property type="project" value="InterPro"/>
</dbReference>
<dbReference type="WBParaSite" id="PTRK_0000204100.1">
    <property type="protein sequence ID" value="PTRK_0000204100.1"/>
    <property type="gene ID" value="PTRK_0000204100"/>
</dbReference>
<dbReference type="Gene3D" id="3.40.390.10">
    <property type="entry name" value="Collagenase (Catalytic Domain)"/>
    <property type="match status" value="1"/>
</dbReference>
<sequence length="411" mass="48510">MLNNIYTHLIIFIFKITFLDSSLIKNKIHINSHNISINEYYNVEECKQFNYVIYYYIDSNLWKWYITTALNNIEKNTCIYFVRVYSVRSATLHFTWGDRCRSEAICHKIKHRAQKIFLFWSCHKKVIAIQAIVHETLGIYPQHTRPDRDKFVKIQYDNIRPDASSSVLPSLFGKYIYNYSVDNVSYDYGSIMHWLKNAYTKDNRKDTIVATEFNRYYSSMMGQREVVSFNDYKILNYFYCSHILNMSSVKCHYGGYPNVKRRDRCTCPPGLDNPSCSQFVRIRGYHGVIWEECGPVVLEAKIKSENFRLKSKYICFIYVQAPQNKKALVYMKKVIIEDSYPCYSGYTTVEVRYRSDKGAMGLCLCYWDYRPINIVSEDQLIIVLYAGHSAIHEIDFNYRSLEASESIQHIP</sequence>
<dbReference type="STRING" id="131310.A0A0N4Z4X5"/>
<protein>
    <recommendedName>
        <fullName evidence="3">Metalloendopeptidase</fullName>
        <ecNumber evidence="3">3.4.24.-</ecNumber>
    </recommendedName>
</protein>
<dbReference type="PRINTS" id="PR00480">
    <property type="entry name" value="ASTACIN"/>
</dbReference>
<feature type="disulfide bond" evidence="2">
    <location>
        <begin position="100"/>
        <end position="122"/>
    </location>
</feature>
<feature type="domain" description="Peptidase M12A" evidence="4">
    <location>
        <begin position="38"/>
        <end position="241"/>
    </location>
</feature>
<comment type="caution">
    <text evidence="2">Lacks conserved residue(s) required for the propagation of feature annotation.</text>
</comment>
<name>A0A0N4Z4X5_PARTI</name>
<reference evidence="6" key="1">
    <citation type="submission" date="2017-02" db="UniProtKB">
        <authorList>
            <consortium name="WormBaseParasite"/>
        </authorList>
    </citation>
    <scope>IDENTIFICATION</scope>
</reference>
<dbReference type="EC" id="3.4.24.-" evidence="3"/>
<keyword evidence="1 2" id="KW-1015">Disulfide bond</keyword>
<dbReference type="PROSITE" id="PS51864">
    <property type="entry name" value="ASTACIN"/>
    <property type="match status" value="1"/>
</dbReference>
<keyword evidence="3" id="KW-0732">Signal</keyword>
<keyword evidence="5" id="KW-1185">Reference proteome</keyword>
<keyword evidence="3" id="KW-0645">Protease</keyword>
<dbReference type="InterPro" id="IPR006026">
    <property type="entry name" value="Peptidase_Metallo"/>
</dbReference>
<keyword evidence="3" id="KW-0862">Zinc</keyword>
<dbReference type="Proteomes" id="UP000038045">
    <property type="component" value="Unplaced"/>
</dbReference>
<evidence type="ECO:0000313" key="6">
    <source>
        <dbReference type="WBParaSite" id="PTRK_0000204100.1"/>
    </source>
</evidence>
<dbReference type="InterPro" id="IPR001506">
    <property type="entry name" value="Peptidase_M12A"/>
</dbReference>
<dbReference type="PANTHER" id="PTHR10127">
    <property type="entry name" value="DISCOIDIN, CUB, EGF, LAMININ , AND ZINC METALLOPROTEASE DOMAIN CONTAINING"/>
    <property type="match status" value="1"/>
</dbReference>
<dbReference type="SUPFAM" id="SSF55486">
    <property type="entry name" value="Metalloproteases ('zincins'), catalytic domain"/>
    <property type="match status" value="1"/>
</dbReference>
<keyword evidence="3" id="KW-0482">Metalloprotease</keyword>